<dbReference type="SUPFAM" id="SSF144232">
    <property type="entry name" value="HIT/MYND zinc finger-like"/>
    <property type="match status" value="1"/>
</dbReference>
<evidence type="ECO:0000256" key="2">
    <source>
        <dbReference type="ARBA" id="ARBA00022771"/>
    </source>
</evidence>
<dbReference type="EMBL" id="JARQZJ010000091">
    <property type="protein sequence ID" value="KAK9882974.1"/>
    <property type="molecule type" value="Genomic_DNA"/>
</dbReference>
<evidence type="ECO:0000256" key="1">
    <source>
        <dbReference type="ARBA" id="ARBA00022723"/>
    </source>
</evidence>
<organism evidence="7 8">
    <name type="scientific">Henosepilachna vigintioctopunctata</name>
    <dbReference type="NCBI Taxonomy" id="420089"/>
    <lineage>
        <taxon>Eukaryota</taxon>
        <taxon>Metazoa</taxon>
        <taxon>Ecdysozoa</taxon>
        <taxon>Arthropoda</taxon>
        <taxon>Hexapoda</taxon>
        <taxon>Insecta</taxon>
        <taxon>Pterygota</taxon>
        <taxon>Neoptera</taxon>
        <taxon>Endopterygota</taxon>
        <taxon>Coleoptera</taxon>
        <taxon>Polyphaga</taxon>
        <taxon>Cucujiformia</taxon>
        <taxon>Coccinelloidea</taxon>
        <taxon>Coccinellidae</taxon>
        <taxon>Epilachninae</taxon>
        <taxon>Epilachnini</taxon>
        <taxon>Henosepilachna</taxon>
    </lineage>
</organism>
<gene>
    <name evidence="7" type="ORF">WA026_001190</name>
</gene>
<dbReference type="GO" id="GO:0005634">
    <property type="term" value="C:nucleus"/>
    <property type="evidence" value="ECO:0007669"/>
    <property type="project" value="UniProtKB-ARBA"/>
</dbReference>
<comment type="caution">
    <text evidence="7">The sequence shown here is derived from an EMBL/GenBank/DDBJ whole genome shotgun (WGS) entry which is preliminary data.</text>
</comment>
<evidence type="ECO:0000259" key="6">
    <source>
        <dbReference type="PROSITE" id="PS51083"/>
    </source>
</evidence>
<dbReference type="AlphaFoldDB" id="A0AAW1UTV1"/>
<keyword evidence="2 4" id="KW-0863">Zinc-finger</keyword>
<evidence type="ECO:0000256" key="4">
    <source>
        <dbReference type="PROSITE-ProRule" id="PRU00453"/>
    </source>
</evidence>
<protein>
    <recommendedName>
        <fullName evidence="6">HIT-type domain-containing protein</fullName>
    </recommendedName>
</protein>
<dbReference type="Pfam" id="PF04438">
    <property type="entry name" value="zf-HIT"/>
    <property type="match status" value="1"/>
</dbReference>
<evidence type="ECO:0000256" key="5">
    <source>
        <dbReference type="SAM" id="MobiDB-lite"/>
    </source>
</evidence>
<dbReference type="InterPro" id="IPR007529">
    <property type="entry name" value="Znf_HIT"/>
</dbReference>
<dbReference type="GO" id="GO:0008270">
    <property type="term" value="F:zinc ion binding"/>
    <property type="evidence" value="ECO:0007669"/>
    <property type="project" value="UniProtKB-UniRule"/>
</dbReference>
<evidence type="ECO:0000313" key="8">
    <source>
        <dbReference type="Proteomes" id="UP001431783"/>
    </source>
</evidence>
<keyword evidence="8" id="KW-1185">Reference proteome</keyword>
<proteinExistence type="predicted"/>
<dbReference type="CDD" id="cd21437">
    <property type="entry name" value="zf-HIT_ZNHIT1_like"/>
    <property type="match status" value="1"/>
</dbReference>
<dbReference type="Proteomes" id="UP001431783">
    <property type="component" value="Unassembled WGS sequence"/>
</dbReference>
<feature type="compositionally biased region" description="Basic and acidic residues" evidence="5">
    <location>
        <begin position="58"/>
        <end position="68"/>
    </location>
</feature>
<dbReference type="GO" id="GO:0006338">
    <property type="term" value="P:chromatin remodeling"/>
    <property type="evidence" value="ECO:0007669"/>
    <property type="project" value="InterPro"/>
</dbReference>
<keyword evidence="1" id="KW-0479">Metal-binding</keyword>
<keyword evidence="3" id="KW-0862">Zinc</keyword>
<evidence type="ECO:0000256" key="3">
    <source>
        <dbReference type="ARBA" id="ARBA00022833"/>
    </source>
</evidence>
<name>A0AAW1UTV1_9CUCU</name>
<feature type="region of interest" description="Disordered" evidence="5">
    <location>
        <begin position="1"/>
        <end position="25"/>
    </location>
</feature>
<sequence length="161" mass="19194">MSAQKPTRGSGRLKDSEKRKIVDDSTRRRRFRRMLELLESDNYQEDPHADLVMSKKLPKFDDEPEQRSTRTKKKERTAEYYQNKYRKSFEQMVEEDRIDAEKNGRPSYLEAEARSTDFVARKFCNVCGFFSKYTCVTCGIRYCSIRCMTIHQETRCLKWTA</sequence>
<dbReference type="Gene3D" id="3.30.60.190">
    <property type="match status" value="1"/>
</dbReference>
<dbReference type="PANTHER" id="PTHR13093">
    <property type="entry name" value="ZINC FINGER HIT DOMAIN CONTAINING PROTEIN 1"/>
    <property type="match status" value="1"/>
</dbReference>
<dbReference type="PROSITE" id="PS51083">
    <property type="entry name" value="ZF_HIT"/>
    <property type="match status" value="1"/>
</dbReference>
<reference evidence="7 8" key="1">
    <citation type="submission" date="2023-03" db="EMBL/GenBank/DDBJ databases">
        <title>Genome insight into feeding habits of ladybird beetles.</title>
        <authorList>
            <person name="Li H.-S."/>
            <person name="Huang Y.-H."/>
            <person name="Pang H."/>
        </authorList>
    </citation>
    <scope>NUCLEOTIDE SEQUENCE [LARGE SCALE GENOMIC DNA]</scope>
    <source>
        <strain evidence="7">SYSU_2023b</strain>
        <tissue evidence="7">Whole body</tissue>
    </source>
</reference>
<accession>A0AAW1UTV1</accession>
<dbReference type="InterPro" id="IPR039723">
    <property type="entry name" value="Vps71/ZNHIT1"/>
</dbReference>
<feature type="compositionally biased region" description="Basic and acidic residues" evidence="5">
    <location>
        <begin position="12"/>
        <end position="25"/>
    </location>
</feature>
<feature type="domain" description="HIT-type" evidence="6">
    <location>
        <begin position="124"/>
        <end position="156"/>
    </location>
</feature>
<feature type="region of interest" description="Disordered" evidence="5">
    <location>
        <begin position="46"/>
        <end position="77"/>
    </location>
</feature>
<evidence type="ECO:0000313" key="7">
    <source>
        <dbReference type="EMBL" id="KAK9882974.1"/>
    </source>
</evidence>